<evidence type="ECO:0000313" key="1">
    <source>
        <dbReference type="EMBL" id="KAF2159168.1"/>
    </source>
</evidence>
<dbReference type="Proteomes" id="UP000799537">
    <property type="component" value="Unassembled WGS sequence"/>
</dbReference>
<organism evidence="1 2">
    <name type="scientific">Zasmidium cellare ATCC 36951</name>
    <dbReference type="NCBI Taxonomy" id="1080233"/>
    <lineage>
        <taxon>Eukaryota</taxon>
        <taxon>Fungi</taxon>
        <taxon>Dikarya</taxon>
        <taxon>Ascomycota</taxon>
        <taxon>Pezizomycotina</taxon>
        <taxon>Dothideomycetes</taxon>
        <taxon>Dothideomycetidae</taxon>
        <taxon>Mycosphaerellales</taxon>
        <taxon>Mycosphaerellaceae</taxon>
        <taxon>Zasmidium</taxon>
    </lineage>
</organism>
<dbReference type="RefSeq" id="XP_033660057.1">
    <property type="nucleotide sequence ID" value="XM_033809860.1"/>
</dbReference>
<dbReference type="PANTHER" id="PTHR34846">
    <property type="entry name" value="4-CARBOXYMUCONOLACTONE DECARBOXYLASE FAMILY PROTEIN (AFU_ORTHOLOGUE AFUA_6G11590)"/>
    <property type="match status" value="1"/>
</dbReference>
<accession>A0A6A6BYM8</accession>
<dbReference type="GeneID" id="54563132"/>
<dbReference type="EMBL" id="ML993641">
    <property type="protein sequence ID" value="KAF2159168.1"/>
    <property type="molecule type" value="Genomic_DNA"/>
</dbReference>
<reference evidence="1" key="1">
    <citation type="journal article" date="2020" name="Stud. Mycol.">
        <title>101 Dothideomycetes genomes: a test case for predicting lifestyles and emergence of pathogens.</title>
        <authorList>
            <person name="Haridas S."/>
            <person name="Albert R."/>
            <person name="Binder M."/>
            <person name="Bloem J."/>
            <person name="Labutti K."/>
            <person name="Salamov A."/>
            <person name="Andreopoulos B."/>
            <person name="Baker S."/>
            <person name="Barry K."/>
            <person name="Bills G."/>
            <person name="Bluhm B."/>
            <person name="Cannon C."/>
            <person name="Castanera R."/>
            <person name="Culley D."/>
            <person name="Daum C."/>
            <person name="Ezra D."/>
            <person name="Gonzalez J."/>
            <person name="Henrissat B."/>
            <person name="Kuo A."/>
            <person name="Liang C."/>
            <person name="Lipzen A."/>
            <person name="Lutzoni F."/>
            <person name="Magnuson J."/>
            <person name="Mondo S."/>
            <person name="Nolan M."/>
            <person name="Ohm R."/>
            <person name="Pangilinan J."/>
            <person name="Park H.-J."/>
            <person name="Ramirez L."/>
            <person name="Alfaro M."/>
            <person name="Sun H."/>
            <person name="Tritt A."/>
            <person name="Yoshinaga Y."/>
            <person name="Zwiers L.-H."/>
            <person name="Turgeon B."/>
            <person name="Goodwin S."/>
            <person name="Spatafora J."/>
            <person name="Crous P."/>
            <person name="Grigoriev I."/>
        </authorList>
    </citation>
    <scope>NUCLEOTIDE SEQUENCE</scope>
    <source>
        <strain evidence="1">ATCC 36951</strain>
    </source>
</reference>
<gene>
    <name evidence="1" type="ORF">M409DRAFT_30307</name>
</gene>
<dbReference type="OrthoDB" id="2567457at2759"/>
<keyword evidence="2" id="KW-1185">Reference proteome</keyword>
<evidence type="ECO:0008006" key="3">
    <source>
        <dbReference type="Google" id="ProtNLM"/>
    </source>
</evidence>
<dbReference type="InterPro" id="IPR029032">
    <property type="entry name" value="AhpD-like"/>
</dbReference>
<proteinExistence type="predicted"/>
<sequence length="185" mass="20252">MNRLGLLAPSELTPAQGEAYDVMHKYTTANYGDRFIYLDNQSRFVGPFGAQIHHPEVAKAFIQFATSLRRIPDFPHEVREVAILAVGSRLGPAYESYAHESLSGFTEAEQHQLHEGTCPAHFSDKQKVAYKVAIELGKSGPSPSALWEEATSVLGIHGATALVHYVGFYAYVSTVLNGFDAKVPS</sequence>
<dbReference type="PANTHER" id="PTHR34846:SF11">
    <property type="entry name" value="4-CARBOXYMUCONOLACTONE DECARBOXYLASE FAMILY PROTEIN (AFU_ORTHOLOGUE AFUA_6G11590)"/>
    <property type="match status" value="1"/>
</dbReference>
<protein>
    <recommendedName>
        <fullName evidence="3">Carboxymuconolactone decarboxylase-like domain-containing protein</fullName>
    </recommendedName>
</protein>
<dbReference type="AlphaFoldDB" id="A0A6A6BYM8"/>
<dbReference type="Gene3D" id="1.20.1290.10">
    <property type="entry name" value="AhpD-like"/>
    <property type="match status" value="1"/>
</dbReference>
<evidence type="ECO:0000313" key="2">
    <source>
        <dbReference type="Proteomes" id="UP000799537"/>
    </source>
</evidence>
<name>A0A6A6BYM8_ZASCE</name>
<dbReference type="SUPFAM" id="SSF69118">
    <property type="entry name" value="AhpD-like"/>
    <property type="match status" value="1"/>
</dbReference>